<comment type="pathway">
    <text evidence="2 19">Cofactor biosynthesis; thiamine diphosphate biosynthesis.</text>
</comment>
<protein>
    <recommendedName>
        <fullName evidence="15 19">Probable tRNA sulfurtransferase</fullName>
        <ecNumber evidence="14 19">2.8.1.4</ecNumber>
    </recommendedName>
    <alternativeName>
        <fullName evidence="16 19">Sulfur carrier protein ThiS sulfurtransferase</fullName>
    </alternativeName>
    <alternativeName>
        <fullName evidence="17 19">Thiamine biosynthesis protein ThiI</fullName>
    </alternativeName>
    <alternativeName>
        <fullName evidence="18 19">tRNA 4-thiouridine synthase</fullName>
    </alternativeName>
</protein>
<dbReference type="PROSITE" id="PS51165">
    <property type="entry name" value="THUMP"/>
    <property type="match status" value="1"/>
</dbReference>
<comment type="catalytic activity">
    <reaction evidence="11 19">
        <text>[ThiS sulfur-carrier protein]-C-terminal Gly-Gly-AMP + S-sulfanyl-L-cysteinyl-[cysteine desulfurase] + AH2 = [ThiS sulfur-carrier protein]-C-terminal-Gly-aminoethanethioate + L-cysteinyl-[cysteine desulfurase] + A + AMP + 2 H(+)</text>
        <dbReference type="Rhea" id="RHEA:43340"/>
        <dbReference type="Rhea" id="RHEA-COMP:12157"/>
        <dbReference type="Rhea" id="RHEA-COMP:12158"/>
        <dbReference type="Rhea" id="RHEA-COMP:12910"/>
        <dbReference type="Rhea" id="RHEA-COMP:19908"/>
        <dbReference type="ChEBI" id="CHEBI:13193"/>
        <dbReference type="ChEBI" id="CHEBI:15378"/>
        <dbReference type="ChEBI" id="CHEBI:17499"/>
        <dbReference type="ChEBI" id="CHEBI:29950"/>
        <dbReference type="ChEBI" id="CHEBI:61963"/>
        <dbReference type="ChEBI" id="CHEBI:90618"/>
        <dbReference type="ChEBI" id="CHEBI:232372"/>
        <dbReference type="ChEBI" id="CHEBI:456215"/>
    </reaction>
</comment>
<dbReference type="Proteomes" id="UP000031866">
    <property type="component" value="Chromosome"/>
</dbReference>
<dbReference type="Gene3D" id="3.30.2130.30">
    <property type="match status" value="1"/>
</dbReference>
<evidence type="ECO:0000256" key="13">
    <source>
        <dbReference type="ARBA" id="ARBA00061472"/>
    </source>
</evidence>
<evidence type="ECO:0000256" key="7">
    <source>
        <dbReference type="ARBA" id="ARBA00022840"/>
    </source>
</evidence>
<evidence type="ECO:0000256" key="15">
    <source>
        <dbReference type="ARBA" id="ARBA00071867"/>
    </source>
</evidence>
<feature type="binding site" evidence="19">
    <location>
        <begin position="206"/>
        <end position="207"/>
    </location>
    <ligand>
        <name>ATP</name>
        <dbReference type="ChEBI" id="CHEBI:30616"/>
    </ligand>
</feature>
<dbReference type="GO" id="GO:0052837">
    <property type="term" value="P:thiazole biosynthetic process"/>
    <property type="evidence" value="ECO:0007669"/>
    <property type="project" value="TreeGrafter"/>
</dbReference>
<dbReference type="PANTHER" id="PTHR43209">
    <property type="entry name" value="TRNA SULFURTRANSFERASE"/>
    <property type="match status" value="1"/>
</dbReference>
<dbReference type="SMART" id="SM00981">
    <property type="entry name" value="THUMP"/>
    <property type="match status" value="1"/>
</dbReference>
<evidence type="ECO:0000313" key="21">
    <source>
        <dbReference type="EMBL" id="AJG98058.1"/>
    </source>
</evidence>
<dbReference type="GO" id="GO:0009229">
    <property type="term" value="P:thiamine diphosphate biosynthetic process"/>
    <property type="evidence" value="ECO:0007669"/>
    <property type="project" value="UniProtKB-UniRule"/>
</dbReference>
<dbReference type="Pfam" id="PF02568">
    <property type="entry name" value="ThiI"/>
    <property type="match status" value="1"/>
</dbReference>
<dbReference type="InterPro" id="IPR004114">
    <property type="entry name" value="THUMP_dom"/>
</dbReference>
<evidence type="ECO:0000256" key="9">
    <source>
        <dbReference type="ARBA" id="ARBA00022977"/>
    </source>
</evidence>
<dbReference type="OrthoDB" id="9773948at2"/>
<name>A0A0B5QMN1_CLOBE</name>
<evidence type="ECO:0000259" key="20">
    <source>
        <dbReference type="PROSITE" id="PS51165"/>
    </source>
</evidence>
<dbReference type="SUPFAM" id="SSF52402">
    <property type="entry name" value="Adenine nucleotide alpha hydrolases-like"/>
    <property type="match status" value="1"/>
</dbReference>
<keyword evidence="4 19" id="KW-0820">tRNA-binding</keyword>
<dbReference type="SUPFAM" id="SSF143437">
    <property type="entry name" value="THUMP domain-like"/>
    <property type="match status" value="1"/>
</dbReference>
<organism evidence="21 23">
    <name type="scientific">Clostridium beijerinckii</name>
    <name type="common">Clostridium MP</name>
    <dbReference type="NCBI Taxonomy" id="1520"/>
    <lineage>
        <taxon>Bacteria</taxon>
        <taxon>Bacillati</taxon>
        <taxon>Bacillota</taxon>
        <taxon>Clostridia</taxon>
        <taxon>Eubacteriales</taxon>
        <taxon>Clostridiaceae</taxon>
        <taxon>Clostridium</taxon>
    </lineage>
</organism>
<keyword evidence="9 19" id="KW-0784">Thiamine biosynthesis</keyword>
<keyword evidence="5 19" id="KW-0808">Transferase</keyword>
<dbReference type="UniPathway" id="UPA00060"/>
<dbReference type="GO" id="GO:0005524">
    <property type="term" value="F:ATP binding"/>
    <property type="evidence" value="ECO:0007669"/>
    <property type="project" value="UniProtKB-UniRule"/>
</dbReference>
<evidence type="ECO:0000256" key="5">
    <source>
        <dbReference type="ARBA" id="ARBA00022679"/>
    </source>
</evidence>
<evidence type="ECO:0000256" key="19">
    <source>
        <dbReference type="HAMAP-Rule" id="MF_00021"/>
    </source>
</evidence>
<evidence type="ECO:0000256" key="18">
    <source>
        <dbReference type="ARBA" id="ARBA00080570"/>
    </source>
</evidence>
<feature type="binding site" evidence="19">
    <location>
        <position position="285"/>
    </location>
    <ligand>
        <name>ATP</name>
        <dbReference type="ChEBI" id="CHEBI:30616"/>
    </ligand>
</feature>
<evidence type="ECO:0000256" key="4">
    <source>
        <dbReference type="ARBA" id="ARBA00022555"/>
    </source>
</evidence>
<evidence type="ECO:0000256" key="2">
    <source>
        <dbReference type="ARBA" id="ARBA00004948"/>
    </source>
</evidence>
<dbReference type="NCBIfam" id="TIGR00342">
    <property type="entry name" value="tRNA uracil 4-sulfurtransferase ThiI"/>
    <property type="match status" value="1"/>
</dbReference>
<dbReference type="CDD" id="cd01712">
    <property type="entry name" value="PPase_ThiI"/>
    <property type="match status" value="1"/>
</dbReference>
<evidence type="ECO:0000256" key="11">
    <source>
        <dbReference type="ARBA" id="ARBA00052330"/>
    </source>
</evidence>
<dbReference type="EMBL" id="CP010086">
    <property type="protein sequence ID" value="AJG98058.1"/>
    <property type="molecule type" value="Genomic_DNA"/>
</dbReference>
<evidence type="ECO:0000256" key="8">
    <source>
        <dbReference type="ARBA" id="ARBA00022884"/>
    </source>
</evidence>
<feature type="domain" description="THUMP" evidence="20">
    <location>
        <begin position="57"/>
        <end position="161"/>
    </location>
</feature>
<evidence type="ECO:0000256" key="16">
    <source>
        <dbReference type="ARBA" id="ARBA00075337"/>
    </source>
</evidence>
<evidence type="ECO:0000256" key="3">
    <source>
        <dbReference type="ARBA" id="ARBA00022490"/>
    </source>
</evidence>
<accession>A0A0B5QMN1</accession>
<dbReference type="EC" id="2.8.1.4" evidence="14 19"/>
<reference evidence="22" key="3">
    <citation type="submission" date="2020-05" db="EMBL/GenBank/DDBJ databases">
        <title>Genomic insights into acetone-butanol-ethanol (ABE) fermentation by sequencing solventogenic clostridia strains.</title>
        <authorList>
            <person name="Brown S."/>
        </authorList>
    </citation>
    <scope>NUCLEOTIDE SEQUENCE</scope>
    <source>
        <strain evidence="22">DJ126</strain>
    </source>
</reference>
<evidence type="ECO:0000256" key="14">
    <source>
        <dbReference type="ARBA" id="ARBA00066827"/>
    </source>
</evidence>
<dbReference type="GO" id="GO:0009228">
    <property type="term" value="P:thiamine biosynthetic process"/>
    <property type="evidence" value="ECO:0007669"/>
    <property type="project" value="UniProtKB-KW"/>
</dbReference>
<dbReference type="FunFam" id="3.40.50.620:FF:000053">
    <property type="entry name" value="Probable tRNA sulfurtransferase"/>
    <property type="match status" value="1"/>
</dbReference>
<evidence type="ECO:0000313" key="22">
    <source>
        <dbReference type="EMBL" id="NRV07685.1"/>
    </source>
</evidence>
<dbReference type="InterPro" id="IPR050102">
    <property type="entry name" value="tRNA_sulfurtransferase_ThiI"/>
</dbReference>
<dbReference type="GO" id="GO:0004810">
    <property type="term" value="F:CCA tRNA nucleotidyltransferase activity"/>
    <property type="evidence" value="ECO:0007669"/>
    <property type="project" value="InterPro"/>
</dbReference>
<proteinExistence type="inferred from homology"/>
<evidence type="ECO:0000256" key="6">
    <source>
        <dbReference type="ARBA" id="ARBA00022741"/>
    </source>
</evidence>
<comment type="similarity">
    <text evidence="13 19">Belongs to the ThiI family.</text>
</comment>
<feature type="binding site" evidence="19">
    <location>
        <position position="263"/>
    </location>
    <ligand>
        <name>ATP</name>
        <dbReference type="ChEBI" id="CHEBI:30616"/>
    </ligand>
</feature>
<reference evidence="23" key="1">
    <citation type="submission" date="2014-12" db="EMBL/GenBank/DDBJ databases">
        <title>Genome sequence of Clostridium beijerinckii strain 59B.</title>
        <authorList>
            <person name="Little G.T."/>
            <person name="Minton N.P."/>
        </authorList>
    </citation>
    <scope>NUCLEOTIDE SEQUENCE [LARGE SCALE GENOMIC DNA]</scope>
    <source>
        <strain evidence="23">59B</strain>
    </source>
</reference>
<dbReference type="InterPro" id="IPR049962">
    <property type="entry name" value="THUMP_ThiI"/>
</dbReference>
<dbReference type="InterPro" id="IPR054173">
    <property type="entry name" value="ThiI_fer"/>
</dbReference>
<dbReference type="GO" id="GO:0140741">
    <property type="term" value="F:tRNA-uracil-4 sulfurtransferase activity"/>
    <property type="evidence" value="ECO:0007669"/>
    <property type="project" value="UniProtKB-EC"/>
</dbReference>
<evidence type="ECO:0000313" key="23">
    <source>
        <dbReference type="Proteomes" id="UP000031866"/>
    </source>
</evidence>
<dbReference type="EMBL" id="JABSXK010000001">
    <property type="protein sequence ID" value="NRV07685.1"/>
    <property type="molecule type" value="Genomic_DNA"/>
</dbReference>
<gene>
    <name evidence="19" type="primary">thiI</name>
    <name evidence="22" type="ORF">DFH45_000648</name>
    <name evidence="21" type="ORF">LF65_01446</name>
</gene>
<reference evidence="21" key="2">
    <citation type="submission" date="2016-02" db="EMBL/GenBank/DDBJ databases">
        <title>Genome sequence of Clostridium beijerinckii strain 59B.</title>
        <authorList>
            <person name="Little G.T."/>
            <person name="Minton N.P."/>
        </authorList>
    </citation>
    <scope>NUCLEOTIDE SEQUENCE</scope>
    <source>
        <strain evidence="21">NCIMB 14988</strain>
    </source>
</reference>
<dbReference type="CDD" id="cd11716">
    <property type="entry name" value="THUMP_ThiI"/>
    <property type="match status" value="1"/>
</dbReference>
<dbReference type="Pfam" id="PF02926">
    <property type="entry name" value="THUMP"/>
    <property type="match status" value="1"/>
</dbReference>
<evidence type="ECO:0000256" key="10">
    <source>
        <dbReference type="ARBA" id="ARBA00050570"/>
    </source>
</evidence>
<dbReference type="InterPro" id="IPR020536">
    <property type="entry name" value="ThiI_AANH"/>
</dbReference>
<dbReference type="Gene3D" id="3.40.50.620">
    <property type="entry name" value="HUPs"/>
    <property type="match status" value="1"/>
</dbReference>
<comment type="catalytic activity">
    <reaction evidence="10 19">
        <text>[ThiI sulfur-carrier protein]-S-sulfanyl-L-cysteine + a uridine in tRNA + 2 reduced [2Fe-2S]-[ferredoxin] + ATP + H(+) = [ThiI sulfur-carrier protein]-L-cysteine + a 4-thiouridine in tRNA + 2 oxidized [2Fe-2S]-[ferredoxin] + AMP + diphosphate</text>
        <dbReference type="Rhea" id="RHEA:24176"/>
        <dbReference type="Rhea" id="RHEA-COMP:10000"/>
        <dbReference type="Rhea" id="RHEA-COMP:10001"/>
        <dbReference type="Rhea" id="RHEA-COMP:13337"/>
        <dbReference type="Rhea" id="RHEA-COMP:13338"/>
        <dbReference type="Rhea" id="RHEA-COMP:13339"/>
        <dbReference type="Rhea" id="RHEA-COMP:13340"/>
        <dbReference type="ChEBI" id="CHEBI:15378"/>
        <dbReference type="ChEBI" id="CHEBI:29950"/>
        <dbReference type="ChEBI" id="CHEBI:30616"/>
        <dbReference type="ChEBI" id="CHEBI:33019"/>
        <dbReference type="ChEBI" id="CHEBI:33737"/>
        <dbReference type="ChEBI" id="CHEBI:33738"/>
        <dbReference type="ChEBI" id="CHEBI:61963"/>
        <dbReference type="ChEBI" id="CHEBI:65315"/>
        <dbReference type="ChEBI" id="CHEBI:136798"/>
        <dbReference type="ChEBI" id="CHEBI:456215"/>
        <dbReference type="EC" id="2.8.1.4"/>
    </reaction>
</comment>
<dbReference type="InterPro" id="IPR014729">
    <property type="entry name" value="Rossmann-like_a/b/a_fold"/>
</dbReference>
<dbReference type="STRING" id="1520.LF65_01446"/>
<dbReference type="KEGG" id="cbei:LF65_01446"/>
<comment type="function">
    <text evidence="12 19">Catalyzes the ATP-dependent transfer of a sulfur to tRNA to produce 4-thiouridine in position 8 of tRNAs, which functions as a near-UV photosensor. Also catalyzes the transfer of sulfur to the sulfur carrier protein ThiS, forming ThiS-thiocarboxylate. This is a step in the synthesis of thiazole, in the thiamine biosynthesis pathway. The sulfur is donated as persulfide by IscS.</text>
</comment>
<evidence type="ECO:0000256" key="1">
    <source>
        <dbReference type="ARBA" id="ARBA00004496"/>
    </source>
</evidence>
<keyword evidence="8 19" id="KW-0694">RNA-binding</keyword>
<dbReference type="PANTHER" id="PTHR43209:SF1">
    <property type="entry name" value="TRNA SULFURTRANSFERASE"/>
    <property type="match status" value="1"/>
</dbReference>
<feature type="binding site" evidence="19">
    <location>
        <begin position="181"/>
        <end position="182"/>
    </location>
    <ligand>
        <name>ATP</name>
        <dbReference type="ChEBI" id="CHEBI:30616"/>
    </ligand>
</feature>
<dbReference type="Pfam" id="PF22025">
    <property type="entry name" value="ThiI_fer"/>
    <property type="match status" value="1"/>
</dbReference>
<keyword evidence="3 19" id="KW-0963">Cytoplasm</keyword>
<evidence type="ECO:0000256" key="12">
    <source>
        <dbReference type="ARBA" id="ARBA00058382"/>
    </source>
</evidence>
<dbReference type="InterPro" id="IPR003720">
    <property type="entry name" value="tRNA_STrfase"/>
</dbReference>
<evidence type="ECO:0000256" key="17">
    <source>
        <dbReference type="ARBA" id="ARBA00077849"/>
    </source>
</evidence>
<feature type="binding site" evidence="19">
    <location>
        <position position="294"/>
    </location>
    <ligand>
        <name>ATP</name>
        <dbReference type="ChEBI" id="CHEBI:30616"/>
    </ligand>
</feature>
<dbReference type="HAMAP" id="MF_00021">
    <property type="entry name" value="ThiI"/>
    <property type="match status" value="1"/>
</dbReference>
<keyword evidence="7 19" id="KW-0067">ATP-binding</keyword>
<dbReference type="InterPro" id="IPR049961">
    <property type="entry name" value="ThiI_N"/>
</dbReference>
<dbReference type="GO" id="GO:0005829">
    <property type="term" value="C:cytosol"/>
    <property type="evidence" value="ECO:0007669"/>
    <property type="project" value="TreeGrafter"/>
</dbReference>
<keyword evidence="6 19" id="KW-0547">Nucleotide-binding</keyword>
<dbReference type="GO" id="GO:0002937">
    <property type="term" value="P:tRNA 4-thiouridine biosynthesis"/>
    <property type="evidence" value="ECO:0007669"/>
    <property type="project" value="TreeGrafter"/>
</dbReference>
<dbReference type="RefSeq" id="WP_041895176.1">
    <property type="nucleotide sequence ID" value="NZ_CP010086.2"/>
</dbReference>
<sequence>MRELILVKYAPEIFLKGLNRGKFERKLRDNIAKKLEGIKAEFIHDSGRYFIKTDEIEESINRISKVFGILEVCLVREVDIDFNSIQEVALEKVRQSEGNTFKINTNRANKKFELNSMEVSRKVGAYVLTNLDGEINVDVKNPDILINIEIRNNYAYVWANTDITKGAAGLPYGMNGSTMLMLSGGIDSPVAGYMMAKRGVEVSCVYYHSHPYTSERAKDKVKDLAKILAQYTEKINLYIVPFTDIQMEIINKCREDELTIIMRRFMMRIACKLADKYGINSVSTGESIGQVASQTMDGLIVSDNCSDRPSFRPLIAMDKTDIMEIARKIGTYETSILPYEDCCTIFVPKHPKTNPKLDAIIKEEEKLDVDELVQKSIENIEVVTF</sequence>
<comment type="subcellular location">
    <subcellularLocation>
        <location evidence="1 19">Cytoplasm</location>
    </subcellularLocation>
</comment>
<dbReference type="Proteomes" id="UP000821656">
    <property type="component" value="Unassembled WGS sequence"/>
</dbReference>
<dbReference type="GO" id="GO:0000049">
    <property type="term" value="F:tRNA binding"/>
    <property type="evidence" value="ECO:0007669"/>
    <property type="project" value="UniProtKB-UniRule"/>
</dbReference>
<dbReference type="AlphaFoldDB" id="A0A0B5QMN1"/>